<evidence type="ECO:0000313" key="1">
    <source>
        <dbReference type="EMBL" id="MCB8883952.1"/>
    </source>
</evidence>
<dbReference type="InterPro" id="IPR006881">
    <property type="entry name" value="RepA_C"/>
</dbReference>
<evidence type="ECO:0000313" key="2">
    <source>
        <dbReference type="Proteomes" id="UP000721844"/>
    </source>
</evidence>
<gene>
    <name evidence="1" type="ORF">ACELLULO517_27160</name>
</gene>
<organism evidence="1 2">
    <name type="scientific">Acidisoma cellulosilyticum</name>
    <dbReference type="NCBI Taxonomy" id="2802395"/>
    <lineage>
        <taxon>Bacteria</taxon>
        <taxon>Pseudomonadati</taxon>
        <taxon>Pseudomonadota</taxon>
        <taxon>Alphaproteobacteria</taxon>
        <taxon>Acetobacterales</taxon>
        <taxon>Acidocellaceae</taxon>
        <taxon>Acidisoma</taxon>
    </lineage>
</organism>
<reference evidence="1 2" key="1">
    <citation type="journal article" date="2021" name="Microorganisms">
        <title>Acidisoma silvae sp. nov. and Acidisomacellulosilytica sp. nov., Two Acidophilic Bacteria Isolated from Decaying Wood, Hydrolyzing Cellulose and Producing Poly-3-hydroxybutyrate.</title>
        <authorList>
            <person name="Mieszkin S."/>
            <person name="Pouder E."/>
            <person name="Uroz S."/>
            <person name="Simon-Colin C."/>
            <person name="Alain K."/>
        </authorList>
    </citation>
    <scope>NUCLEOTIDE SEQUENCE [LARGE SCALE GENOMIC DNA]</scope>
    <source>
        <strain evidence="1 2">HW T5.17</strain>
    </source>
</reference>
<proteinExistence type="predicted"/>
<dbReference type="Proteomes" id="UP000721844">
    <property type="component" value="Unassembled WGS sequence"/>
</dbReference>
<sequence length="310" mass="34003">MGIVHEILTERGKQQALQLDFAREVVDAASAYLSDEDASIGFLYSGWCQAALPHRRLDDSEGWQVESDRYCLIVEPGMRRGPEGTPIHVGVPYGSRARLILIYLQSEALRTGSREVSLGGSLRDWIARMGIPQGGKNLAAVRDQTDRISRCRLTFEIRQGSRIGLANQSIMDAAIFLEPTGEEAQGSLFSQKARLSEAFYEGLKKHPVPIAEAAISAISNNSQAIDIYCWLAYRLHSLNKSTPVSWAALKIQFGAGVNAMNNFKLRFIPNLKLAMAVYPEAKIELADDGKGLILHPSRPPVSPKQAAVGS</sequence>
<comment type="caution">
    <text evidence="1">The sequence shown here is derived from an EMBL/GenBank/DDBJ whole genome shotgun (WGS) entry which is preliminary data.</text>
</comment>
<dbReference type="Pfam" id="PF04796">
    <property type="entry name" value="RepA_C"/>
    <property type="match status" value="1"/>
</dbReference>
<dbReference type="EMBL" id="JAESVA010000019">
    <property type="protein sequence ID" value="MCB8883952.1"/>
    <property type="molecule type" value="Genomic_DNA"/>
</dbReference>
<name>A0A964E6Y7_9PROT</name>
<protein>
    <submittedName>
        <fullName evidence="1">Plasmid replication initiator</fullName>
    </submittedName>
</protein>
<dbReference type="RefSeq" id="WP_227310693.1">
    <property type="nucleotide sequence ID" value="NZ_JAESVA010000019.1"/>
</dbReference>
<dbReference type="AlphaFoldDB" id="A0A964E6Y7"/>
<keyword evidence="2" id="KW-1185">Reference proteome</keyword>
<accession>A0A964E6Y7</accession>